<feature type="chain" id="PRO_5027118799" evidence="2">
    <location>
        <begin position="18"/>
        <end position="54"/>
    </location>
</feature>
<evidence type="ECO:0000256" key="2">
    <source>
        <dbReference type="SAM" id="SignalP"/>
    </source>
</evidence>
<gene>
    <name evidence="3" type="ORF">SOIL9_64100</name>
</gene>
<proteinExistence type="predicted"/>
<protein>
    <submittedName>
        <fullName evidence="3">Uncharacterized protein</fullName>
    </submittedName>
</protein>
<sequence>MKSVLFAIVLAIGTAVLVGCSSSNSTPAGGAGSAPPQDSGAGAKKGSRIPAPTK</sequence>
<reference evidence="3 4" key="1">
    <citation type="submission" date="2019-05" db="EMBL/GenBank/DDBJ databases">
        <authorList>
            <consortium name="Science for Life Laboratories"/>
        </authorList>
    </citation>
    <scope>NUCLEOTIDE SEQUENCE [LARGE SCALE GENOMIC DNA]</scope>
    <source>
        <strain evidence="3">Soil9</strain>
    </source>
</reference>
<evidence type="ECO:0000256" key="1">
    <source>
        <dbReference type="SAM" id="MobiDB-lite"/>
    </source>
</evidence>
<dbReference type="EMBL" id="LR593886">
    <property type="protein sequence ID" value="VTR91304.1"/>
    <property type="molecule type" value="Genomic_DNA"/>
</dbReference>
<keyword evidence="2" id="KW-0732">Signal</keyword>
<organism evidence="3 4">
    <name type="scientific">Gemmata massiliana</name>
    <dbReference type="NCBI Taxonomy" id="1210884"/>
    <lineage>
        <taxon>Bacteria</taxon>
        <taxon>Pseudomonadati</taxon>
        <taxon>Planctomycetota</taxon>
        <taxon>Planctomycetia</taxon>
        <taxon>Gemmatales</taxon>
        <taxon>Gemmataceae</taxon>
        <taxon>Gemmata</taxon>
    </lineage>
</organism>
<keyword evidence="4" id="KW-1185">Reference proteome</keyword>
<dbReference type="KEGG" id="gms:SOIL9_64100"/>
<dbReference type="Proteomes" id="UP000464178">
    <property type="component" value="Chromosome"/>
</dbReference>
<evidence type="ECO:0000313" key="4">
    <source>
        <dbReference type="Proteomes" id="UP000464178"/>
    </source>
</evidence>
<feature type="signal peptide" evidence="2">
    <location>
        <begin position="1"/>
        <end position="17"/>
    </location>
</feature>
<accession>A0A6P2CUD0</accession>
<dbReference type="RefSeq" id="WP_157470128.1">
    <property type="nucleotide sequence ID" value="NZ_LR593886.1"/>
</dbReference>
<dbReference type="PROSITE" id="PS51257">
    <property type="entry name" value="PROKAR_LIPOPROTEIN"/>
    <property type="match status" value="1"/>
</dbReference>
<feature type="region of interest" description="Disordered" evidence="1">
    <location>
        <begin position="23"/>
        <end position="54"/>
    </location>
</feature>
<dbReference type="AlphaFoldDB" id="A0A6P2CUD0"/>
<evidence type="ECO:0000313" key="3">
    <source>
        <dbReference type="EMBL" id="VTR91304.1"/>
    </source>
</evidence>
<name>A0A6P2CUD0_9BACT</name>